<dbReference type="InterPro" id="IPR000819">
    <property type="entry name" value="Peptidase_M17_C"/>
</dbReference>
<dbReference type="InterPro" id="IPR043472">
    <property type="entry name" value="Macro_dom-like"/>
</dbReference>
<feature type="coiled-coil region" evidence="6">
    <location>
        <begin position="121"/>
        <end position="148"/>
    </location>
</feature>
<organism evidence="8 9">
    <name type="scientific">Arcobacter roscoffensis</name>
    <dbReference type="NCBI Taxonomy" id="2961520"/>
    <lineage>
        <taxon>Bacteria</taxon>
        <taxon>Pseudomonadati</taxon>
        <taxon>Campylobacterota</taxon>
        <taxon>Epsilonproteobacteria</taxon>
        <taxon>Campylobacterales</taxon>
        <taxon>Arcobacteraceae</taxon>
        <taxon>Arcobacter</taxon>
    </lineage>
</organism>
<dbReference type="Proteomes" id="UP001060012">
    <property type="component" value="Chromosome"/>
</dbReference>
<dbReference type="NCBIfam" id="NF002081">
    <property type="entry name" value="PRK00913.3-3"/>
    <property type="match status" value="1"/>
</dbReference>
<proteinExistence type="inferred from homology"/>
<keyword evidence="4 8" id="KW-0378">Hydrolase</keyword>
<dbReference type="SUPFAM" id="SSF53187">
    <property type="entry name" value="Zn-dependent exopeptidases"/>
    <property type="match status" value="1"/>
</dbReference>
<dbReference type="PANTHER" id="PTHR11963">
    <property type="entry name" value="LEUCINE AMINOPEPTIDASE-RELATED"/>
    <property type="match status" value="1"/>
</dbReference>
<evidence type="ECO:0000256" key="3">
    <source>
        <dbReference type="ARBA" id="ARBA00022670"/>
    </source>
</evidence>
<dbReference type="CDD" id="cd00433">
    <property type="entry name" value="Peptidase_M17"/>
    <property type="match status" value="1"/>
</dbReference>
<keyword evidence="9" id="KW-1185">Reference proteome</keyword>
<dbReference type="PRINTS" id="PR00481">
    <property type="entry name" value="LAMNOPPTDASE"/>
</dbReference>
<dbReference type="Pfam" id="PF00883">
    <property type="entry name" value="Peptidase_M17"/>
    <property type="match status" value="1"/>
</dbReference>
<gene>
    <name evidence="8" type="ORF">NJU99_02490</name>
</gene>
<protein>
    <submittedName>
        <fullName evidence="8">Leucyl aminopeptidase</fullName>
        <ecNumber evidence="8">3.4.11.1</ecNumber>
    </submittedName>
</protein>
<feature type="domain" description="Cytosol aminopeptidase" evidence="7">
    <location>
        <begin position="321"/>
        <end position="328"/>
    </location>
</feature>
<keyword evidence="6" id="KW-0175">Coiled coil</keyword>
<keyword evidence="2 8" id="KW-0031">Aminopeptidase</keyword>
<dbReference type="GO" id="GO:0004177">
    <property type="term" value="F:aminopeptidase activity"/>
    <property type="evidence" value="ECO:0007669"/>
    <property type="project" value="UniProtKB-KW"/>
</dbReference>
<dbReference type="PANTHER" id="PTHR11963:SF23">
    <property type="entry name" value="CYTOSOL AMINOPEPTIDASE"/>
    <property type="match status" value="1"/>
</dbReference>
<dbReference type="SUPFAM" id="SSF52949">
    <property type="entry name" value="Macro domain-like"/>
    <property type="match status" value="1"/>
</dbReference>
<sequence length="482" mass="53831">MNIVLKTREKKDDEIEIILLKNTEKLPTKTKTILRNINFKSSNFNTYFETSSKKLFVYIKEKDSESIKIAISKAVNTLKKYTSFYIDINFLKKELKIEDLVQGFILGSYEFLKYKKKEKSLKTLCINIKNSQENKTNLENRLKDSLKLCQSVNFVRDIVNTPAQDFYPKSMAKEALELAKKANMSCKVYGEDYMQENSLNAMYAVGKASIHESQLIHLSYKPCNPASTRTKKAKAKIVLVGKGVTYDTGGLSLKRGDGMVSMKIDKAGAISILGVMKYLSQSNLDIEVHAILGAVENMIDSNAYKPDDVIKIGNKTVEITNTDAEGRLVLADCLVYAQKNINDIDYIFDLATLTGSSIGAFGGYTSAVLGHSQKLKKQISKASSKSGELVGFMPYNIYMQDILKSGVADILNSSANKNGAAIIGSMFLDNFIDKKYKKKWLHFDIAGPSYRKTTWGYNPYGATGAGVRLVVEFLKQLSVKNQ</sequence>
<keyword evidence="5" id="KW-0464">Manganese</keyword>
<keyword evidence="3" id="KW-0645">Protease</keyword>
<evidence type="ECO:0000256" key="2">
    <source>
        <dbReference type="ARBA" id="ARBA00022438"/>
    </source>
</evidence>
<dbReference type="RefSeq" id="WP_254577159.1">
    <property type="nucleotide sequence ID" value="NZ_CP100595.1"/>
</dbReference>
<dbReference type="EMBL" id="CP100595">
    <property type="protein sequence ID" value="UTJ06980.1"/>
    <property type="molecule type" value="Genomic_DNA"/>
</dbReference>
<reference evidence="8" key="1">
    <citation type="submission" date="2022-07" db="EMBL/GenBank/DDBJ databases">
        <title>Arcobacter roscoffensis sp. nov., a marine bacterium isolated from coastal seawater collected from Roscoff, France.</title>
        <authorList>
            <person name="Pascual J."/>
            <person name="Lepeaux C."/>
            <person name="Methner A."/>
            <person name="Overmann J."/>
        </authorList>
    </citation>
    <scope>NUCLEOTIDE SEQUENCE</scope>
    <source>
        <strain evidence="8">ARW1-2F2</strain>
    </source>
</reference>
<evidence type="ECO:0000259" key="7">
    <source>
        <dbReference type="PROSITE" id="PS00631"/>
    </source>
</evidence>
<evidence type="ECO:0000256" key="6">
    <source>
        <dbReference type="SAM" id="Coils"/>
    </source>
</evidence>
<evidence type="ECO:0000313" key="9">
    <source>
        <dbReference type="Proteomes" id="UP001060012"/>
    </source>
</evidence>
<dbReference type="InterPro" id="IPR011356">
    <property type="entry name" value="Leucine_aapep/pepB"/>
</dbReference>
<name>A0ABY5E8B6_9BACT</name>
<comment type="similarity">
    <text evidence="1">Belongs to the peptidase M17 family.</text>
</comment>
<evidence type="ECO:0000256" key="4">
    <source>
        <dbReference type="ARBA" id="ARBA00022801"/>
    </source>
</evidence>
<dbReference type="Gene3D" id="3.40.220.10">
    <property type="entry name" value="Leucine Aminopeptidase, subunit E, domain 1"/>
    <property type="match status" value="1"/>
</dbReference>
<evidence type="ECO:0000313" key="8">
    <source>
        <dbReference type="EMBL" id="UTJ06980.1"/>
    </source>
</evidence>
<dbReference type="Gene3D" id="3.40.630.10">
    <property type="entry name" value="Zn peptidases"/>
    <property type="match status" value="1"/>
</dbReference>
<dbReference type="EC" id="3.4.11.1" evidence="8"/>
<evidence type="ECO:0000256" key="5">
    <source>
        <dbReference type="ARBA" id="ARBA00023211"/>
    </source>
</evidence>
<dbReference type="PROSITE" id="PS00631">
    <property type="entry name" value="CYTOSOL_AP"/>
    <property type="match status" value="1"/>
</dbReference>
<evidence type="ECO:0000256" key="1">
    <source>
        <dbReference type="ARBA" id="ARBA00009528"/>
    </source>
</evidence>
<accession>A0ABY5E8B6</accession>